<evidence type="ECO:0000313" key="11">
    <source>
        <dbReference type="EMBL" id="GAU90864.1"/>
    </source>
</evidence>
<dbReference type="Pfam" id="PF02991">
    <property type="entry name" value="ATG8"/>
    <property type="match status" value="1"/>
</dbReference>
<dbReference type="CDD" id="cd16129">
    <property type="entry name" value="Ubl_ATG8_MAP1LC3"/>
    <property type="match status" value="1"/>
</dbReference>
<dbReference type="InterPro" id="IPR004241">
    <property type="entry name" value="Atg8-like"/>
</dbReference>
<gene>
    <name evidence="11" type="primary">RvY_03223-1</name>
    <name evidence="11" type="synonym">RvY_03223.1</name>
    <name evidence="11" type="ORF">RvY_03223</name>
</gene>
<name>A0A1D1UMD1_RAMVA</name>
<evidence type="ECO:0000256" key="9">
    <source>
        <dbReference type="PIRSR" id="PIRSR604241-50"/>
    </source>
</evidence>
<dbReference type="Gene3D" id="3.10.20.90">
    <property type="entry name" value="Phosphatidylinositol 3-kinase Catalytic Subunit, Chain A, domain 1"/>
    <property type="match status" value="1"/>
</dbReference>
<dbReference type="STRING" id="947166.A0A1D1UMD1"/>
<comment type="subcellular location">
    <subcellularLocation>
        <location evidence="1">Cytoplasmic vesicle</location>
        <location evidence="1">Autophagosome</location>
    </subcellularLocation>
    <subcellularLocation>
        <location evidence="8">Endomembrane system</location>
        <topology evidence="8">Lipid-anchor</topology>
    </subcellularLocation>
</comment>
<dbReference type="GO" id="GO:0006950">
    <property type="term" value="P:response to stress"/>
    <property type="evidence" value="ECO:0007669"/>
    <property type="project" value="UniProtKB-ARBA"/>
</dbReference>
<evidence type="ECO:0000256" key="10">
    <source>
        <dbReference type="RuleBase" id="RU004384"/>
    </source>
</evidence>
<sequence length="127" mass="14603">MASSSLKGFRERRSFADRVADVGQIRRHHPDKIPIVIERMDNEKSLPLLDKAKFLVPDYITVSELARIIRRRLSLHPNQTFFLMVNAQALVSTSTCIADIYDKERDEDGFLYMVYGSENAFGARPEK</sequence>
<keyword evidence="3" id="KW-0963">Cytoplasm</keyword>
<dbReference type="Proteomes" id="UP000186922">
    <property type="component" value="Unassembled WGS sequence"/>
</dbReference>
<dbReference type="InterPro" id="IPR029071">
    <property type="entry name" value="Ubiquitin-like_domsf"/>
</dbReference>
<evidence type="ECO:0000256" key="5">
    <source>
        <dbReference type="ARBA" id="ARBA00023136"/>
    </source>
</evidence>
<evidence type="ECO:0000256" key="3">
    <source>
        <dbReference type="ARBA" id="ARBA00022490"/>
    </source>
</evidence>
<dbReference type="PANTHER" id="PTHR10969">
    <property type="entry name" value="MICROTUBULE-ASSOCIATED PROTEINS 1A/1B LIGHT CHAIN 3-RELATED"/>
    <property type="match status" value="1"/>
</dbReference>
<proteinExistence type="inferred from homology"/>
<evidence type="ECO:0008006" key="13">
    <source>
        <dbReference type="Google" id="ProtNLM"/>
    </source>
</evidence>
<dbReference type="GO" id="GO:0016236">
    <property type="term" value="P:macroautophagy"/>
    <property type="evidence" value="ECO:0007669"/>
    <property type="project" value="UniProtKB-ARBA"/>
</dbReference>
<organism evidence="11 12">
    <name type="scientific">Ramazzottius varieornatus</name>
    <name type="common">Water bear</name>
    <name type="synonym">Tardigrade</name>
    <dbReference type="NCBI Taxonomy" id="947166"/>
    <lineage>
        <taxon>Eukaryota</taxon>
        <taxon>Metazoa</taxon>
        <taxon>Ecdysozoa</taxon>
        <taxon>Tardigrada</taxon>
        <taxon>Eutardigrada</taxon>
        <taxon>Parachela</taxon>
        <taxon>Hypsibioidea</taxon>
        <taxon>Ramazzottiidae</taxon>
        <taxon>Ramazzottius</taxon>
    </lineage>
</organism>
<comment type="similarity">
    <text evidence="2 10">Belongs to the ATG8 family.</text>
</comment>
<dbReference type="OrthoDB" id="6738456at2759"/>
<evidence type="ECO:0000256" key="4">
    <source>
        <dbReference type="ARBA" id="ARBA00023006"/>
    </source>
</evidence>
<keyword evidence="12" id="KW-1185">Reference proteome</keyword>
<protein>
    <recommendedName>
        <fullName evidence="13">Autophagy-related protein</fullName>
    </recommendedName>
</protein>
<comment type="caution">
    <text evidence="11">The sequence shown here is derived from an EMBL/GenBank/DDBJ whole genome shotgun (WGS) entry which is preliminary data.</text>
</comment>
<accession>A0A1D1UMD1</accession>
<reference evidence="11 12" key="1">
    <citation type="journal article" date="2016" name="Nat. Commun.">
        <title>Extremotolerant tardigrade genome and improved radiotolerance of human cultured cells by tardigrade-unique protein.</title>
        <authorList>
            <person name="Hashimoto T."/>
            <person name="Horikawa D.D."/>
            <person name="Saito Y."/>
            <person name="Kuwahara H."/>
            <person name="Kozuka-Hata H."/>
            <person name="Shin-I T."/>
            <person name="Minakuchi Y."/>
            <person name="Ohishi K."/>
            <person name="Motoyama A."/>
            <person name="Aizu T."/>
            <person name="Enomoto A."/>
            <person name="Kondo K."/>
            <person name="Tanaka S."/>
            <person name="Hara Y."/>
            <person name="Koshikawa S."/>
            <person name="Sagara H."/>
            <person name="Miura T."/>
            <person name="Yokobori S."/>
            <person name="Miyagawa K."/>
            <person name="Suzuki Y."/>
            <person name="Kubo T."/>
            <person name="Oyama M."/>
            <person name="Kohara Y."/>
            <person name="Fujiyama A."/>
            <person name="Arakawa K."/>
            <person name="Katayama T."/>
            <person name="Toyoda A."/>
            <person name="Kunieda T."/>
        </authorList>
    </citation>
    <scope>NUCLEOTIDE SEQUENCE [LARGE SCALE GENOMIC DNA]</scope>
    <source>
        <strain evidence="11 12">YOKOZUNA-1</strain>
    </source>
</reference>
<dbReference type="GO" id="GO:0031410">
    <property type="term" value="C:cytoplasmic vesicle"/>
    <property type="evidence" value="ECO:0007669"/>
    <property type="project" value="UniProtKB-KW"/>
</dbReference>
<evidence type="ECO:0000313" key="12">
    <source>
        <dbReference type="Proteomes" id="UP000186922"/>
    </source>
</evidence>
<evidence type="ECO:0000256" key="2">
    <source>
        <dbReference type="ARBA" id="ARBA00007293"/>
    </source>
</evidence>
<dbReference type="GO" id="GO:0012505">
    <property type="term" value="C:endomembrane system"/>
    <property type="evidence" value="ECO:0007669"/>
    <property type="project" value="UniProtKB-SubCell"/>
</dbReference>
<evidence type="ECO:0000256" key="8">
    <source>
        <dbReference type="ARBA" id="ARBA00037868"/>
    </source>
</evidence>
<dbReference type="EMBL" id="BDGG01000001">
    <property type="protein sequence ID" value="GAU90864.1"/>
    <property type="molecule type" value="Genomic_DNA"/>
</dbReference>
<dbReference type="SUPFAM" id="SSF54236">
    <property type="entry name" value="Ubiquitin-like"/>
    <property type="match status" value="1"/>
</dbReference>
<feature type="lipid moiety-binding region" description="Phosphatidylserine amidated glycine; alternate" evidence="9">
    <location>
        <position position="122"/>
    </location>
</feature>
<evidence type="ECO:0000256" key="1">
    <source>
        <dbReference type="ARBA" id="ARBA00004419"/>
    </source>
</evidence>
<dbReference type="GO" id="GO:0005776">
    <property type="term" value="C:autophagosome"/>
    <property type="evidence" value="ECO:0007669"/>
    <property type="project" value="UniProtKB-SubCell"/>
</dbReference>
<evidence type="ECO:0000256" key="7">
    <source>
        <dbReference type="ARBA" id="ARBA00023329"/>
    </source>
</evidence>
<keyword evidence="6 9" id="KW-0449">Lipoprotein</keyword>
<keyword evidence="4 10" id="KW-0072">Autophagy</keyword>
<keyword evidence="7" id="KW-0968">Cytoplasmic vesicle</keyword>
<keyword evidence="5" id="KW-0472">Membrane</keyword>
<dbReference type="FunFam" id="3.10.20.90:FF:000149">
    <property type="entry name" value="microtubule-associated proteins 1A/1B light chain 3C"/>
    <property type="match status" value="1"/>
</dbReference>
<dbReference type="AlphaFoldDB" id="A0A1D1UMD1"/>
<evidence type="ECO:0000256" key="6">
    <source>
        <dbReference type="ARBA" id="ARBA00023288"/>
    </source>
</evidence>